<name>A0ACC2M330_PERAE</name>
<protein>
    <submittedName>
        <fullName evidence="1">Uncharacterized protein</fullName>
    </submittedName>
</protein>
<accession>A0ACC2M330</accession>
<evidence type="ECO:0000313" key="2">
    <source>
        <dbReference type="Proteomes" id="UP001234297"/>
    </source>
</evidence>
<proteinExistence type="predicted"/>
<organism evidence="1 2">
    <name type="scientific">Persea americana</name>
    <name type="common">Avocado</name>
    <dbReference type="NCBI Taxonomy" id="3435"/>
    <lineage>
        <taxon>Eukaryota</taxon>
        <taxon>Viridiplantae</taxon>
        <taxon>Streptophyta</taxon>
        <taxon>Embryophyta</taxon>
        <taxon>Tracheophyta</taxon>
        <taxon>Spermatophyta</taxon>
        <taxon>Magnoliopsida</taxon>
        <taxon>Magnoliidae</taxon>
        <taxon>Laurales</taxon>
        <taxon>Lauraceae</taxon>
        <taxon>Persea</taxon>
    </lineage>
</organism>
<keyword evidence="2" id="KW-1185">Reference proteome</keyword>
<sequence length="123" mass="13269">MFSFARVQVLLNVARSSPSTLFVDLEGEDSVEVEVQYESIPCSKCLSAGHLSIKCPFKMKPGLMKTPTQATVLVATLTSQDFGPDDGDSHQASPTIEVSAFSIPGVDQVIFPNEQGNHNDQVI</sequence>
<dbReference type="EMBL" id="CM056813">
    <property type="protein sequence ID" value="KAJ8640040.1"/>
    <property type="molecule type" value="Genomic_DNA"/>
</dbReference>
<gene>
    <name evidence="1" type="ORF">MRB53_016734</name>
</gene>
<comment type="caution">
    <text evidence="1">The sequence shown here is derived from an EMBL/GenBank/DDBJ whole genome shotgun (WGS) entry which is preliminary data.</text>
</comment>
<reference evidence="1 2" key="1">
    <citation type="journal article" date="2022" name="Hortic Res">
        <title>A haplotype resolved chromosomal level avocado genome allows analysis of novel avocado genes.</title>
        <authorList>
            <person name="Nath O."/>
            <person name="Fletcher S.J."/>
            <person name="Hayward A."/>
            <person name="Shaw L.M."/>
            <person name="Masouleh A.K."/>
            <person name="Furtado A."/>
            <person name="Henry R.J."/>
            <person name="Mitter N."/>
        </authorList>
    </citation>
    <scope>NUCLEOTIDE SEQUENCE [LARGE SCALE GENOMIC DNA]</scope>
    <source>
        <strain evidence="2">cv. Hass</strain>
    </source>
</reference>
<evidence type="ECO:0000313" key="1">
    <source>
        <dbReference type="EMBL" id="KAJ8640040.1"/>
    </source>
</evidence>
<dbReference type="Proteomes" id="UP001234297">
    <property type="component" value="Chromosome 5"/>
</dbReference>